<dbReference type="PROSITE" id="PS50042">
    <property type="entry name" value="CNMP_BINDING_3"/>
    <property type="match status" value="1"/>
</dbReference>
<dbReference type="InterPro" id="IPR000595">
    <property type="entry name" value="cNMP-bd_dom"/>
</dbReference>
<organism evidence="2 3">
    <name type="scientific">Neorhizobium turbinariae</name>
    <dbReference type="NCBI Taxonomy" id="2937795"/>
    <lineage>
        <taxon>Bacteria</taxon>
        <taxon>Pseudomonadati</taxon>
        <taxon>Pseudomonadota</taxon>
        <taxon>Alphaproteobacteria</taxon>
        <taxon>Hyphomicrobiales</taxon>
        <taxon>Rhizobiaceae</taxon>
        <taxon>Rhizobium/Agrobacterium group</taxon>
        <taxon>Neorhizobium</taxon>
    </lineage>
</organism>
<keyword evidence="3" id="KW-1185">Reference proteome</keyword>
<dbReference type="Proteomes" id="UP001202827">
    <property type="component" value="Unassembled WGS sequence"/>
</dbReference>
<feature type="domain" description="Cyclic nucleotide-binding" evidence="1">
    <location>
        <begin position="1"/>
        <end position="54"/>
    </location>
</feature>
<proteinExistence type="predicted"/>
<dbReference type="EMBL" id="JALPRY010000010">
    <property type="protein sequence ID" value="MCK8780405.1"/>
    <property type="molecule type" value="Genomic_DNA"/>
</dbReference>
<evidence type="ECO:0000259" key="1">
    <source>
        <dbReference type="PROSITE" id="PS50042"/>
    </source>
</evidence>
<name>A0ABT0IRB9_9HYPH</name>
<accession>A0ABT0IRB9</accession>
<comment type="caution">
    <text evidence="2">The sequence shown here is derived from an EMBL/GenBank/DDBJ whole genome shotgun (WGS) entry which is preliminary data.</text>
</comment>
<gene>
    <name evidence="2" type="ORF">M0654_10460</name>
</gene>
<reference evidence="2 3" key="1">
    <citation type="submission" date="2022-04" db="EMBL/GenBank/DDBJ databases">
        <title>Rhizobium coralii sp. nov., isolated from coral Turbinaria peltata.</title>
        <authorList>
            <person name="Sun H."/>
        </authorList>
    </citation>
    <scope>NUCLEOTIDE SEQUENCE [LARGE SCALE GENOMIC DNA]</scope>
    <source>
        <strain evidence="2 3">NTR19</strain>
    </source>
</reference>
<evidence type="ECO:0000313" key="3">
    <source>
        <dbReference type="Proteomes" id="UP001202827"/>
    </source>
</evidence>
<dbReference type="RefSeq" id="WP_248683038.1">
    <property type="nucleotide sequence ID" value="NZ_JALPRY010000010.1"/>
</dbReference>
<evidence type="ECO:0000313" key="2">
    <source>
        <dbReference type="EMBL" id="MCK8780405.1"/>
    </source>
</evidence>
<protein>
    <recommendedName>
        <fullName evidence="1">Cyclic nucleotide-binding domain-containing protein</fullName>
    </recommendedName>
</protein>
<sequence>MSVNTMKRGNSFTRAFAVVGAAIAVSAAVENRRRPAGRDLETLGIDRDAFNRIL</sequence>